<reference evidence="4 5" key="1">
    <citation type="journal article" date="2019" name="Int. J. Syst. Evol. Microbiol.">
        <title>The Global Catalogue of Microorganisms (GCM) 10K type strain sequencing project: providing services to taxonomists for standard genome sequencing and annotation.</title>
        <authorList>
            <consortium name="The Broad Institute Genomics Platform"/>
            <consortium name="The Broad Institute Genome Sequencing Center for Infectious Disease"/>
            <person name="Wu L."/>
            <person name="Ma J."/>
        </authorList>
    </citation>
    <scope>NUCLEOTIDE SEQUENCE [LARGE SCALE GENOMIC DNA]</scope>
    <source>
        <strain evidence="4 5">JCM 15910</strain>
    </source>
</reference>
<sequence length="200" mass="20426">MKFASTALSAAALAIAALAASPVQAATIVNLNGVTNASLNGSNGVTLNLAAGTYSLSFVKDVYTAFTRFSAPTGCDGAGMNCSQGWENSARYIIGGTTYLFGDGAASGGIGPLGVGDGYYSSEALSFANSGGYLDSFTLNSAGAVTFYLYDDFLGDNSGGVSLSVAAVPEPATWLMMFIGIGAIGGFMRRKRVTRIFRHA</sequence>
<keyword evidence="1" id="KW-0472">Membrane</keyword>
<proteinExistence type="predicted"/>
<keyword evidence="5" id="KW-1185">Reference proteome</keyword>
<accession>A0ABN1M282</accession>
<name>A0ABN1M282_9SPHN</name>
<evidence type="ECO:0000256" key="2">
    <source>
        <dbReference type="SAM" id="SignalP"/>
    </source>
</evidence>
<dbReference type="InterPro" id="IPR013424">
    <property type="entry name" value="Ice-binding_C"/>
</dbReference>
<keyword evidence="1" id="KW-1133">Transmembrane helix</keyword>
<keyword evidence="2" id="KW-0732">Signal</keyword>
<feature type="signal peptide" evidence="2">
    <location>
        <begin position="1"/>
        <end position="25"/>
    </location>
</feature>
<organism evidence="4 5">
    <name type="scientific">Sphingopyxis soli</name>
    <dbReference type="NCBI Taxonomy" id="592051"/>
    <lineage>
        <taxon>Bacteria</taxon>
        <taxon>Pseudomonadati</taxon>
        <taxon>Pseudomonadota</taxon>
        <taxon>Alphaproteobacteria</taxon>
        <taxon>Sphingomonadales</taxon>
        <taxon>Sphingomonadaceae</taxon>
        <taxon>Sphingopyxis</taxon>
    </lineage>
</organism>
<feature type="domain" description="Ice-binding protein C-terminal" evidence="3">
    <location>
        <begin position="167"/>
        <end position="192"/>
    </location>
</feature>
<gene>
    <name evidence="4" type="ORF">GCM10009115_13560</name>
</gene>
<dbReference type="Pfam" id="PF07589">
    <property type="entry name" value="PEP-CTERM"/>
    <property type="match status" value="1"/>
</dbReference>
<evidence type="ECO:0000313" key="4">
    <source>
        <dbReference type="EMBL" id="GAA0863337.1"/>
    </source>
</evidence>
<feature type="transmembrane region" description="Helical" evidence="1">
    <location>
        <begin position="171"/>
        <end position="188"/>
    </location>
</feature>
<dbReference type="Proteomes" id="UP001500738">
    <property type="component" value="Unassembled WGS sequence"/>
</dbReference>
<evidence type="ECO:0000313" key="5">
    <source>
        <dbReference type="Proteomes" id="UP001500738"/>
    </source>
</evidence>
<dbReference type="NCBIfam" id="TIGR02595">
    <property type="entry name" value="PEP_CTERM"/>
    <property type="match status" value="1"/>
</dbReference>
<dbReference type="EMBL" id="BAAAFE010000006">
    <property type="protein sequence ID" value="GAA0863337.1"/>
    <property type="molecule type" value="Genomic_DNA"/>
</dbReference>
<evidence type="ECO:0000256" key="1">
    <source>
        <dbReference type="SAM" id="Phobius"/>
    </source>
</evidence>
<dbReference type="NCBIfam" id="NF035944">
    <property type="entry name" value="PEPxxWA-CTERM"/>
    <property type="match status" value="1"/>
</dbReference>
<comment type="caution">
    <text evidence="4">The sequence shown here is derived from an EMBL/GenBank/DDBJ whole genome shotgun (WGS) entry which is preliminary data.</text>
</comment>
<evidence type="ECO:0000259" key="3">
    <source>
        <dbReference type="Pfam" id="PF07589"/>
    </source>
</evidence>
<protein>
    <recommendedName>
        <fullName evidence="3">Ice-binding protein C-terminal domain-containing protein</fullName>
    </recommendedName>
</protein>
<dbReference type="RefSeq" id="WP_215350681.1">
    <property type="nucleotide sequence ID" value="NZ_BAAAFE010000006.1"/>
</dbReference>
<keyword evidence="1" id="KW-0812">Transmembrane</keyword>
<feature type="chain" id="PRO_5047398065" description="Ice-binding protein C-terminal domain-containing protein" evidence="2">
    <location>
        <begin position="26"/>
        <end position="200"/>
    </location>
</feature>